<evidence type="ECO:0000313" key="2">
    <source>
        <dbReference type="Proteomes" id="UP000198440"/>
    </source>
</evidence>
<proteinExistence type="predicted"/>
<dbReference type="EMBL" id="FZON01000003">
    <property type="protein sequence ID" value="SNS07019.1"/>
    <property type="molecule type" value="Genomic_DNA"/>
</dbReference>
<protein>
    <submittedName>
        <fullName evidence="1">Uncharacterized protein</fullName>
    </submittedName>
</protein>
<accession>A0A239BH58</accession>
<reference evidence="1 2" key="1">
    <citation type="submission" date="2017-06" db="EMBL/GenBank/DDBJ databases">
        <authorList>
            <person name="Kim H.J."/>
            <person name="Triplett B.A."/>
        </authorList>
    </citation>
    <scope>NUCLEOTIDE SEQUENCE [LARGE SCALE GENOMIC DNA]</scope>
    <source>
        <strain evidence="1 2">DSM 11445</strain>
    </source>
</reference>
<sequence>MPHPACPNAAWATTGEIMTERPAKRPSMAKMNRLDMFESMTQAVMQGNSRKRYARAMHR</sequence>
<dbReference type="Proteomes" id="UP000198440">
    <property type="component" value="Unassembled WGS sequence"/>
</dbReference>
<name>A0A239BH58_9RHOB</name>
<evidence type="ECO:0000313" key="1">
    <source>
        <dbReference type="EMBL" id="SNS07019.1"/>
    </source>
</evidence>
<gene>
    <name evidence="1" type="ORF">SAMN04488078_1003109</name>
</gene>
<dbReference type="AlphaFoldDB" id="A0A239BH58"/>
<organism evidence="1 2">
    <name type="scientific">Antarctobacter heliothermus</name>
    <dbReference type="NCBI Taxonomy" id="74033"/>
    <lineage>
        <taxon>Bacteria</taxon>
        <taxon>Pseudomonadati</taxon>
        <taxon>Pseudomonadota</taxon>
        <taxon>Alphaproteobacteria</taxon>
        <taxon>Rhodobacterales</taxon>
        <taxon>Roseobacteraceae</taxon>
        <taxon>Antarctobacter</taxon>
    </lineage>
</organism>